<dbReference type="SUPFAM" id="SSF50129">
    <property type="entry name" value="GroES-like"/>
    <property type="match status" value="1"/>
</dbReference>
<dbReference type="Pfam" id="PF13602">
    <property type="entry name" value="ADH_zinc_N_2"/>
    <property type="match status" value="1"/>
</dbReference>
<protein>
    <submittedName>
        <fullName evidence="2">NAD(P)-dependent alcohol dehydrogenase</fullName>
    </submittedName>
</protein>
<name>A0A6I6IXV9_9RHOB</name>
<proteinExistence type="predicted"/>
<dbReference type="GO" id="GO:0016491">
    <property type="term" value="F:oxidoreductase activity"/>
    <property type="evidence" value="ECO:0007669"/>
    <property type="project" value="InterPro"/>
</dbReference>
<accession>A0A6I6IXV9</accession>
<dbReference type="Pfam" id="PF08240">
    <property type="entry name" value="ADH_N"/>
    <property type="match status" value="1"/>
</dbReference>
<evidence type="ECO:0000313" key="3">
    <source>
        <dbReference type="Proteomes" id="UP000428330"/>
    </source>
</evidence>
<feature type="domain" description="Enoyl reductase (ER)" evidence="1">
    <location>
        <begin position="10"/>
        <end position="316"/>
    </location>
</feature>
<dbReference type="Gene3D" id="3.40.50.720">
    <property type="entry name" value="NAD(P)-binding Rossmann-like Domain"/>
    <property type="match status" value="1"/>
</dbReference>
<dbReference type="SMART" id="SM00829">
    <property type="entry name" value="PKS_ER"/>
    <property type="match status" value="1"/>
</dbReference>
<dbReference type="InterPro" id="IPR036291">
    <property type="entry name" value="NAD(P)-bd_dom_sf"/>
</dbReference>
<dbReference type="InterPro" id="IPR020843">
    <property type="entry name" value="ER"/>
</dbReference>
<dbReference type="Gene3D" id="3.90.180.10">
    <property type="entry name" value="Medium-chain alcohol dehydrogenases, catalytic domain"/>
    <property type="match status" value="1"/>
</dbReference>
<dbReference type="PANTHER" id="PTHR43482">
    <property type="entry name" value="PROTEIN AST1-RELATED"/>
    <property type="match status" value="1"/>
</dbReference>
<reference evidence="3" key="1">
    <citation type="submission" date="2018-12" db="EMBL/GenBank/DDBJ databases">
        <title>Complete genome sequence of Roseovarius sp. MME-070.</title>
        <authorList>
            <person name="Nam Y.-D."/>
            <person name="Kang J."/>
            <person name="Chung W.-H."/>
            <person name="Park Y.S."/>
        </authorList>
    </citation>
    <scope>NUCLEOTIDE SEQUENCE [LARGE SCALE GENOMIC DNA]</scope>
    <source>
        <strain evidence="3">MME-070</strain>
    </source>
</reference>
<dbReference type="OrthoDB" id="5295340at2"/>
<dbReference type="InterPro" id="IPR011032">
    <property type="entry name" value="GroES-like_sf"/>
</dbReference>
<dbReference type="PANTHER" id="PTHR43482:SF1">
    <property type="entry name" value="PROTEIN AST1-RELATED"/>
    <property type="match status" value="1"/>
</dbReference>
<dbReference type="SUPFAM" id="SSF51735">
    <property type="entry name" value="NAD(P)-binding Rossmann-fold domains"/>
    <property type="match status" value="1"/>
</dbReference>
<organism evidence="2 3">
    <name type="scientific">Roseovarius faecimaris</name>
    <dbReference type="NCBI Taxonomy" id="2494550"/>
    <lineage>
        <taxon>Bacteria</taxon>
        <taxon>Pseudomonadati</taxon>
        <taxon>Pseudomonadota</taxon>
        <taxon>Alphaproteobacteria</taxon>
        <taxon>Rhodobacterales</taxon>
        <taxon>Roseobacteraceae</taxon>
        <taxon>Roseovarius</taxon>
    </lineage>
</organism>
<gene>
    <name evidence="2" type="ORF">EI983_10335</name>
</gene>
<sequence length="327" mass="35278">MRAALSRRYGGPEQIEVTQIETPRPGPGEVVIKLHATTVSRTDCGMLRGYPWFMRLSAGLFAPRAKVLGVDFAGTVAAIGEGVGAYAPGDRVFGLSPERFGAHAEYLCLPVTGPMALLPEGIEFADAVLCEGAWYAETYLQDFGIGPGDRILIYGASGAIGTAAVQLAKARGAEVTAVVGTRHVDLARELGADRVIDYQKEAYLALDERFNFILDAVGKASYFQCRKLLLPDGRFAATDLGAGWQNIWLSLWFGLIGSTRLRFPMPRANPVMIARFASLMRAGQLKAVIDRCYGLNEIVAAYRYVETAQKTGIVILDPVAQTGGETP</sequence>
<keyword evidence="3" id="KW-1185">Reference proteome</keyword>
<dbReference type="CDD" id="cd08267">
    <property type="entry name" value="MDR1"/>
    <property type="match status" value="1"/>
</dbReference>
<dbReference type="AlphaFoldDB" id="A0A6I6IXV9"/>
<dbReference type="EMBL" id="CP034348">
    <property type="protein sequence ID" value="QGY00372.1"/>
    <property type="molecule type" value="Genomic_DNA"/>
</dbReference>
<dbReference type="Proteomes" id="UP000428330">
    <property type="component" value="Chromosome"/>
</dbReference>
<evidence type="ECO:0000259" key="1">
    <source>
        <dbReference type="SMART" id="SM00829"/>
    </source>
</evidence>
<dbReference type="InterPro" id="IPR052585">
    <property type="entry name" value="Lipid_raft_assoc_Zn_ADH"/>
</dbReference>
<evidence type="ECO:0000313" key="2">
    <source>
        <dbReference type="EMBL" id="QGY00372.1"/>
    </source>
</evidence>
<dbReference type="InterPro" id="IPR013154">
    <property type="entry name" value="ADH-like_N"/>
</dbReference>
<dbReference type="KEGG" id="rom:EI983_10335"/>